<accession>A0AAV9UFY4</accession>
<evidence type="ECO:0000256" key="2">
    <source>
        <dbReference type="ARBA" id="ARBA00022801"/>
    </source>
</evidence>
<evidence type="ECO:0000256" key="5">
    <source>
        <dbReference type="PIRSR" id="PIRSR602640-1"/>
    </source>
</evidence>
<dbReference type="Proteomes" id="UP001375240">
    <property type="component" value="Unassembled WGS sequence"/>
</dbReference>
<organism evidence="9 10">
    <name type="scientific">Orbilia brochopaga</name>
    <dbReference type="NCBI Taxonomy" id="3140254"/>
    <lineage>
        <taxon>Eukaryota</taxon>
        <taxon>Fungi</taxon>
        <taxon>Dikarya</taxon>
        <taxon>Ascomycota</taxon>
        <taxon>Pezizomycotina</taxon>
        <taxon>Orbiliomycetes</taxon>
        <taxon>Orbiliales</taxon>
        <taxon>Orbiliaceae</taxon>
        <taxon>Orbilia</taxon>
    </lineage>
</organism>
<feature type="active site" description="Proton acceptor" evidence="5">
    <location>
        <position position="134"/>
    </location>
</feature>
<comment type="PTM">
    <text evidence="7">Glycosylated.</text>
</comment>
<feature type="glycosylation site" description="N-linked (GlcNAc...) asparagine" evidence="7">
    <location>
        <position position="316"/>
    </location>
</feature>
<proteinExistence type="inferred from homology"/>
<dbReference type="Pfam" id="PF01731">
    <property type="entry name" value="Arylesterase"/>
    <property type="match status" value="1"/>
</dbReference>
<comment type="similarity">
    <text evidence="1">Belongs to the paraoxonase family.</text>
</comment>
<evidence type="ECO:0000256" key="4">
    <source>
        <dbReference type="ARBA" id="ARBA00023180"/>
    </source>
</evidence>
<evidence type="ECO:0000256" key="7">
    <source>
        <dbReference type="PIRSR" id="PIRSR602640-4"/>
    </source>
</evidence>
<sequence length="436" mass="47811">MHPAIGAALTAALALLASYIVPWAARYPALLGTSRVWQPDPQFATLRDRCTALHPAELTGCEKFKIVGDTLFAACVADWDVRRSWFPAMRAFDRSIGGRPGPIRDRVYKVDLKTKELTRLAMANFPDTTDFCAHGMDVIEVAPGEFSLFLVNHRRDSSVVENFKYTAGAQEIIHTATFNGTTLGLYNPNDIFAVPISDDSPARENAFFVTNDHWFRDSVLGRQLELQLRLPTGSVYYHSESTGYHRVISGVVNANGIAGFQSSQPGAPPSRNTLFVAAILDGTVTAYNYNPNPQTILTKNGLTKLKTFTLDLIMDNLSISPDDKWLYMAGHGEPSKLPEHWAAPDVVASASVAYRVSLTELGGHFGTRGETGDSRVEKVVVDREGVFGNGSTTAVGDDERNKFWLSGLSFKGILECDLRVPRGADVDADVDYDEDD</sequence>
<name>A0AAV9UFY4_9PEZI</name>
<dbReference type="GO" id="GO:0004064">
    <property type="term" value="F:arylesterase activity"/>
    <property type="evidence" value="ECO:0007669"/>
    <property type="project" value="InterPro"/>
</dbReference>
<feature type="binding site" evidence="6">
    <location>
        <position position="189"/>
    </location>
    <ligand>
        <name>Ca(2+)</name>
        <dbReference type="ChEBI" id="CHEBI:29108"/>
        <label>1</label>
        <note>catalytic</note>
    </ligand>
</feature>
<feature type="binding site" evidence="6">
    <location>
        <position position="315"/>
    </location>
    <ligand>
        <name>Ca(2+)</name>
        <dbReference type="ChEBI" id="CHEBI:29108"/>
        <label>1</label>
        <note>catalytic</note>
    </ligand>
</feature>
<keyword evidence="10" id="KW-1185">Reference proteome</keyword>
<gene>
    <name evidence="9" type="primary">PON2</name>
    <name evidence="9" type="ORF">TWF696_009829</name>
</gene>
<feature type="signal peptide" evidence="8">
    <location>
        <begin position="1"/>
        <end position="25"/>
    </location>
</feature>
<feature type="chain" id="PRO_5043765600" evidence="8">
    <location>
        <begin position="26"/>
        <end position="436"/>
    </location>
</feature>
<keyword evidence="6" id="KW-0479">Metal-binding</keyword>
<dbReference type="InterPro" id="IPR002640">
    <property type="entry name" value="Arylesterase"/>
</dbReference>
<evidence type="ECO:0000256" key="6">
    <source>
        <dbReference type="PIRSR" id="PIRSR602640-2"/>
    </source>
</evidence>
<evidence type="ECO:0000256" key="8">
    <source>
        <dbReference type="SAM" id="SignalP"/>
    </source>
</evidence>
<dbReference type="PANTHER" id="PTHR11799:SF12">
    <property type="entry name" value="PARAOXONASE-RELATED"/>
    <property type="match status" value="1"/>
</dbReference>
<dbReference type="EMBL" id="JAVHNQ010000009">
    <property type="protein sequence ID" value="KAK6339033.1"/>
    <property type="molecule type" value="Genomic_DNA"/>
</dbReference>
<keyword evidence="6" id="KW-0106">Calcium</keyword>
<keyword evidence="2" id="KW-0378">Hydrolase</keyword>
<dbReference type="AlphaFoldDB" id="A0AAV9UFY4"/>
<feature type="binding site" evidence="6">
    <location>
        <position position="316"/>
    </location>
    <ligand>
        <name>Ca(2+)</name>
        <dbReference type="ChEBI" id="CHEBI:29108"/>
        <label>1</label>
        <note>catalytic</note>
    </ligand>
</feature>
<evidence type="ECO:0000256" key="3">
    <source>
        <dbReference type="ARBA" id="ARBA00023157"/>
    </source>
</evidence>
<feature type="binding site" evidence="6">
    <location>
        <position position="255"/>
    </location>
    <ligand>
        <name>Ca(2+)</name>
        <dbReference type="ChEBI" id="CHEBI:29108"/>
        <label>1</label>
        <note>catalytic</note>
    </ligand>
</feature>
<evidence type="ECO:0000313" key="9">
    <source>
        <dbReference type="EMBL" id="KAK6339033.1"/>
    </source>
</evidence>
<keyword evidence="4 7" id="KW-0325">Glycoprotein</keyword>
<dbReference type="PANTHER" id="PTHR11799">
    <property type="entry name" value="PARAOXONASE"/>
    <property type="match status" value="1"/>
</dbReference>
<comment type="caution">
    <text evidence="9">The sequence shown here is derived from an EMBL/GenBank/DDBJ whole genome shotgun (WGS) entry which is preliminary data.</text>
</comment>
<dbReference type="GO" id="GO:0046872">
    <property type="term" value="F:metal ion binding"/>
    <property type="evidence" value="ECO:0007669"/>
    <property type="project" value="UniProtKB-KW"/>
</dbReference>
<dbReference type="InterPro" id="IPR011042">
    <property type="entry name" value="6-blade_b-propeller_TolB-like"/>
</dbReference>
<reference evidence="9 10" key="1">
    <citation type="submission" date="2019-10" db="EMBL/GenBank/DDBJ databases">
        <authorList>
            <person name="Palmer J.M."/>
        </authorList>
    </citation>
    <scope>NUCLEOTIDE SEQUENCE [LARGE SCALE GENOMIC DNA]</scope>
    <source>
        <strain evidence="9 10">TWF696</strain>
    </source>
</reference>
<dbReference type="SUPFAM" id="SSF63829">
    <property type="entry name" value="Calcium-dependent phosphotriesterase"/>
    <property type="match status" value="1"/>
</dbReference>
<dbReference type="Gene3D" id="2.120.10.30">
    <property type="entry name" value="TolB, C-terminal domain"/>
    <property type="match status" value="1"/>
</dbReference>
<protein>
    <submittedName>
        <fullName evidence="9">Serum paraoxonase/arylesterase 2</fullName>
    </submittedName>
</protein>
<evidence type="ECO:0000313" key="10">
    <source>
        <dbReference type="Proteomes" id="UP001375240"/>
    </source>
</evidence>
<keyword evidence="8" id="KW-0732">Signal</keyword>
<feature type="binding site" evidence="6">
    <location>
        <position position="190"/>
    </location>
    <ligand>
        <name>Ca(2+)</name>
        <dbReference type="ChEBI" id="CHEBI:29108"/>
        <label>1</label>
        <note>catalytic</note>
    </ligand>
</feature>
<evidence type="ECO:0000256" key="1">
    <source>
        <dbReference type="ARBA" id="ARBA00008595"/>
    </source>
</evidence>
<keyword evidence="3" id="KW-1015">Disulfide bond</keyword>
<dbReference type="InterPro" id="IPR051288">
    <property type="entry name" value="Serum_paraoxonase/arylesterase"/>
</dbReference>
<comment type="cofactor">
    <cofactor evidence="6">
        <name>Ca(2+)</name>
        <dbReference type="ChEBI" id="CHEBI:29108"/>
    </cofactor>
    <text evidence="6">Binds 2 calcium ions per subunit.</text>
</comment>